<dbReference type="CAZy" id="GT4">
    <property type="family name" value="Glycosyltransferase Family 4"/>
</dbReference>
<dbReference type="Gene3D" id="3.40.50.2000">
    <property type="entry name" value="Glycogen Phosphorylase B"/>
    <property type="match status" value="2"/>
</dbReference>
<organism evidence="3 4">
    <name type="scientific">Methanospirillum hungatei JF-1 (strain ATCC 27890 / DSM 864 / NBRC 100397 / JF-1)</name>
    <dbReference type="NCBI Taxonomy" id="323259"/>
    <lineage>
        <taxon>Archaea</taxon>
        <taxon>Methanobacteriati</taxon>
        <taxon>Methanobacteriota</taxon>
        <taxon>Stenosarchaea group</taxon>
        <taxon>Methanomicrobia</taxon>
        <taxon>Methanomicrobiales</taxon>
        <taxon>Methanospirillaceae</taxon>
        <taxon>Methanospirillum</taxon>
    </lineage>
</organism>
<dbReference type="RefSeq" id="WP_011447449.1">
    <property type="nucleotide sequence ID" value="NC_007796.1"/>
</dbReference>
<dbReference type="HOGENOM" id="CLU_009583_36_4_2"/>
<keyword evidence="1" id="KW-1133">Transmembrane helix</keyword>
<proteinExistence type="predicted"/>
<gene>
    <name evidence="3" type="ordered locus">Mhun_0391</name>
</gene>
<dbReference type="OrthoDB" id="132546at2157"/>
<keyword evidence="4" id="KW-1185">Reference proteome</keyword>
<protein>
    <submittedName>
        <fullName evidence="3">Glycosyl transferase, group 1</fullName>
    </submittedName>
</protein>
<evidence type="ECO:0000259" key="2">
    <source>
        <dbReference type="Pfam" id="PF00534"/>
    </source>
</evidence>
<keyword evidence="1" id="KW-0812">Transmembrane</keyword>
<evidence type="ECO:0000256" key="1">
    <source>
        <dbReference type="SAM" id="Phobius"/>
    </source>
</evidence>
<accession>Q2FQD1</accession>
<dbReference type="AlphaFoldDB" id="Q2FQD1"/>
<dbReference type="CDD" id="cd03794">
    <property type="entry name" value="GT4_WbuB-like"/>
    <property type="match status" value="1"/>
</dbReference>
<name>Q2FQD1_METHJ</name>
<dbReference type="eggNOG" id="arCOG01410">
    <property type="taxonomic scope" value="Archaea"/>
</dbReference>
<dbReference type="EnsemblBacteria" id="ABD40156">
    <property type="protein sequence ID" value="ABD40156"/>
    <property type="gene ID" value="Mhun_0391"/>
</dbReference>
<dbReference type="InterPro" id="IPR001296">
    <property type="entry name" value="Glyco_trans_1"/>
</dbReference>
<dbReference type="InParanoid" id="Q2FQD1"/>
<dbReference type="Pfam" id="PF00534">
    <property type="entry name" value="Glycos_transf_1"/>
    <property type="match status" value="1"/>
</dbReference>
<keyword evidence="1" id="KW-0472">Membrane</keyword>
<feature type="domain" description="Glycosyl transferase family 1" evidence="2">
    <location>
        <begin position="187"/>
        <end position="344"/>
    </location>
</feature>
<dbReference type="PANTHER" id="PTHR12526">
    <property type="entry name" value="GLYCOSYLTRANSFERASE"/>
    <property type="match status" value="1"/>
</dbReference>
<feature type="transmembrane region" description="Helical" evidence="1">
    <location>
        <begin position="63"/>
        <end position="83"/>
    </location>
</feature>
<dbReference type="Proteomes" id="UP000001941">
    <property type="component" value="Chromosome"/>
</dbReference>
<dbReference type="SUPFAM" id="SSF53756">
    <property type="entry name" value="UDP-Glycosyltransferase/glycogen phosphorylase"/>
    <property type="match status" value="1"/>
</dbReference>
<dbReference type="GeneID" id="3923401"/>
<sequence>MKIIMVRSHPINPDVRLEKEATTLSNAGNEVVILGWGRYGSKVKAQEIRRNYYIHRFQLHAPLGYKIFFFLPLWWIYVSIWLLKEKWDVVHAADLDCLIPSLIISKFLSRPIIYDIFDFYSDQIAFSPTIRKIVESIDCYFMKHVDEIILVDSSRIHQIKQGNYKNVSIIYNSPPKELADKLRTSNQSENFKIFFAGGLSLDRDISSIIKACGDITDIFFEIAGYGPRVAELLNICKTNSRVQFLGEINYDTVILKSFQADLLFAFYDPKVPNNFYASPNKLFEAMMCGKPILVNSGTTMAKIVSEENCGLVVPYGDIPSIREAVLKIKNDKHFQEKLGKNGKRAFERTFNWNIMEKRLIKIYQRILTR</sequence>
<evidence type="ECO:0000313" key="3">
    <source>
        <dbReference type="EMBL" id="ABD40156.1"/>
    </source>
</evidence>
<evidence type="ECO:0000313" key="4">
    <source>
        <dbReference type="Proteomes" id="UP000001941"/>
    </source>
</evidence>
<dbReference type="STRING" id="323259.Mhun_0391"/>
<dbReference type="EMBL" id="CP000254">
    <property type="protein sequence ID" value="ABD40156.1"/>
    <property type="molecule type" value="Genomic_DNA"/>
</dbReference>
<reference evidence="4" key="1">
    <citation type="journal article" date="2016" name="Stand. Genomic Sci.">
        <title>Complete genome sequence of Methanospirillum hungatei type strain JF1.</title>
        <authorList>
            <person name="Gunsalus R.P."/>
            <person name="Cook L.E."/>
            <person name="Crable B."/>
            <person name="Rohlin L."/>
            <person name="McDonald E."/>
            <person name="Mouttaki H."/>
            <person name="Sieber J.R."/>
            <person name="Poweleit N."/>
            <person name="Zhou H."/>
            <person name="Lapidus A.L."/>
            <person name="Daligault H.E."/>
            <person name="Land M."/>
            <person name="Gilna P."/>
            <person name="Ivanova N."/>
            <person name="Kyrpides N."/>
            <person name="Culley D.E."/>
            <person name="McInerney M.J."/>
        </authorList>
    </citation>
    <scope>NUCLEOTIDE SEQUENCE [LARGE SCALE GENOMIC DNA]</scope>
    <source>
        <strain evidence="4">ATCC 27890 / DSM 864 / NBRC 100397 / JF-1</strain>
    </source>
</reference>
<dbReference type="GO" id="GO:0016757">
    <property type="term" value="F:glycosyltransferase activity"/>
    <property type="evidence" value="ECO:0007669"/>
    <property type="project" value="InterPro"/>
</dbReference>
<dbReference type="KEGG" id="mhu:Mhun_0391"/>
<keyword evidence="3" id="KW-0808">Transferase</keyword>